<dbReference type="RefSeq" id="WP_132167950.1">
    <property type="nucleotide sequence ID" value="NZ_SMKX01000036.1"/>
</dbReference>
<name>A0A4R4ZNR3_9ACTN</name>
<comment type="caution">
    <text evidence="2">The sequence shown here is derived from an EMBL/GenBank/DDBJ whole genome shotgun (WGS) entry which is preliminary data.</text>
</comment>
<feature type="transmembrane region" description="Helical" evidence="1">
    <location>
        <begin position="136"/>
        <end position="159"/>
    </location>
</feature>
<sequence length="193" mass="20724">MKVVAERLLLAVAALVMLGFGYINAGLNTYLPTVTSDQDVWAGQAKDLTWFALLAGWSLAMIVCVGFPRRAGGSFWRAKGSEAGAVVQGLSGLVAAAGVGLAAAILFNITPWDLGESPCRYVGSCWPNEPQMYSRMVPGLIGALAMFVMACLVLWVPWWIRVLTPVVLWVAAVITLHAIWVPVLLPIFTGPPR</sequence>
<feature type="transmembrane region" description="Helical" evidence="1">
    <location>
        <begin position="49"/>
        <end position="68"/>
    </location>
</feature>
<dbReference type="AlphaFoldDB" id="A0A4R4ZNR3"/>
<evidence type="ECO:0000313" key="3">
    <source>
        <dbReference type="Proteomes" id="UP000295124"/>
    </source>
</evidence>
<organism evidence="2 3">
    <name type="scientific">Kribbella antibiotica</name>
    <dbReference type="NCBI Taxonomy" id="190195"/>
    <lineage>
        <taxon>Bacteria</taxon>
        <taxon>Bacillati</taxon>
        <taxon>Actinomycetota</taxon>
        <taxon>Actinomycetes</taxon>
        <taxon>Propionibacteriales</taxon>
        <taxon>Kribbellaceae</taxon>
        <taxon>Kribbella</taxon>
    </lineage>
</organism>
<gene>
    <name evidence="2" type="ORF">E1263_15210</name>
</gene>
<evidence type="ECO:0000256" key="1">
    <source>
        <dbReference type="SAM" id="Phobius"/>
    </source>
</evidence>
<evidence type="ECO:0000313" key="2">
    <source>
        <dbReference type="EMBL" id="TDD59389.1"/>
    </source>
</evidence>
<protein>
    <submittedName>
        <fullName evidence="2">Uncharacterized protein</fullName>
    </submittedName>
</protein>
<keyword evidence="3" id="KW-1185">Reference proteome</keyword>
<dbReference type="EMBL" id="SMKX01000036">
    <property type="protein sequence ID" value="TDD59389.1"/>
    <property type="molecule type" value="Genomic_DNA"/>
</dbReference>
<keyword evidence="1" id="KW-0812">Transmembrane</keyword>
<accession>A0A4R4ZNR3</accession>
<feature type="transmembrane region" description="Helical" evidence="1">
    <location>
        <begin position="89"/>
        <end position="109"/>
    </location>
</feature>
<keyword evidence="1" id="KW-0472">Membrane</keyword>
<dbReference type="Proteomes" id="UP000295124">
    <property type="component" value="Unassembled WGS sequence"/>
</dbReference>
<keyword evidence="1" id="KW-1133">Transmembrane helix</keyword>
<reference evidence="2 3" key="1">
    <citation type="submission" date="2019-03" db="EMBL/GenBank/DDBJ databases">
        <title>Draft genome sequences of novel Actinobacteria.</title>
        <authorList>
            <person name="Sahin N."/>
            <person name="Ay H."/>
            <person name="Saygin H."/>
        </authorList>
    </citation>
    <scope>NUCLEOTIDE SEQUENCE [LARGE SCALE GENOMIC DNA]</scope>
    <source>
        <strain evidence="2 3">JCM 13523</strain>
    </source>
</reference>
<proteinExistence type="predicted"/>
<feature type="transmembrane region" description="Helical" evidence="1">
    <location>
        <begin position="166"/>
        <end position="188"/>
    </location>
</feature>
<dbReference type="OrthoDB" id="3826561at2"/>